<evidence type="ECO:0000259" key="1">
    <source>
        <dbReference type="SMART" id="SM00089"/>
    </source>
</evidence>
<dbReference type="PANTHER" id="PTHR46182">
    <property type="entry name" value="FI19480P1"/>
    <property type="match status" value="1"/>
</dbReference>
<feature type="domain" description="PKD/Chitinase" evidence="1">
    <location>
        <begin position="44"/>
        <end position="136"/>
    </location>
</feature>
<dbReference type="InterPro" id="IPR029865">
    <property type="entry name" value="KIAA0319-like"/>
</dbReference>
<protein>
    <submittedName>
        <fullName evidence="2">Uncharacterized protein YjiK</fullName>
    </submittedName>
</protein>
<dbReference type="PANTHER" id="PTHR46182:SF2">
    <property type="entry name" value="FI19480P1"/>
    <property type="match status" value="1"/>
</dbReference>
<dbReference type="GO" id="GO:0016020">
    <property type="term" value="C:membrane"/>
    <property type="evidence" value="ECO:0007669"/>
    <property type="project" value="TreeGrafter"/>
</dbReference>
<dbReference type="AlphaFoldDB" id="A0A1H3ZBQ5"/>
<sequence length="909" mass="95756">MGFSKKILIGGCTLLLVACGGGGGGGSSDSGGGASGGATNLAPTADAGSDYSIVASGPIELDGSGSSDGDGKITRYVWKQLSGVQQLKIETAASGVAKATAEPFYVGEQEYVFQIEVTDDDGASDTDTVTVTLLPVAVAPVASAGRDREIAIAERVDLDGSGSSDLNGDISSYSWKQVSGPDVTIEHGDQSVAYFTAPDFDTSVTMELTVTDSAGNTATDSVTYTAVHVAVNLDFPPTDQTVFYGETLDLKGRVQAPSLEQRSLVVVFDGTYINGTITADGTWSAAIPFAGKSAGEYPLRVEVSSADPEDGRVYGADTSVDYHPLLHDFRTAEYKDGKLLALSGGTTEGLRLLEVNAVTGELGVLYEIGNITSQLGSVSYDPVTNTAYFIEVAFNTIFSIDLDSGTLTTVSGDGTGSGPGFSQLVNSNIEVAPDSSVLHVFDSGLQALIEVNVADGSRSVLSQGGTVGAGTGFENAYLSVTDFANGKAYVYDDRSPDYIYRVDLETGDRVVMPNSVGPTMNLAKAMWLDKSNGKLLITGLVIGETDYVIVEVDVETGDKRALPIVSGDVQLLSPIDIFRVAGDSDYTLTDSDSYDAWNAVFQVVPDTGARTQVFRDEVGIGSIPRDLMGLALDFDNRIAYAADYRADGVLAINMDNGDRTFVYGSGVGTGSALNNPSRLAYDKLTKKLYVWSVDGGNIVQIDPETSVGTEFLSGASDPRVANISSMQIDSTAEVLYYSRFNDGAIYKVDLNTKEIAVVSSSTRGEGSLMESVRAISLAPDREKMFAANDSSSDLNSLVAIDIATGDRTVIVDSNNMLVGYSGWFNHLSGVSSDGTIYASFGRRIYSINTSTGEWLMKSGDLSIGDGLDLFNIEGLALDEVRGLLYAANGHYDSLMAVEPESGDRITVSR</sequence>
<gene>
    <name evidence="2" type="ORF">SAMN05216562_2301</name>
</gene>
<dbReference type="Gene3D" id="2.60.40.10">
    <property type="entry name" value="Immunoglobulins"/>
    <property type="match status" value="2"/>
</dbReference>
<dbReference type="Pfam" id="PF22352">
    <property type="entry name" value="K319L-like_PKD"/>
    <property type="match status" value="2"/>
</dbReference>
<dbReference type="SUPFAM" id="SSF101898">
    <property type="entry name" value="NHL repeat"/>
    <property type="match status" value="1"/>
</dbReference>
<dbReference type="InterPro" id="IPR035986">
    <property type="entry name" value="PKD_dom_sf"/>
</dbReference>
<feature type="domain" description="PKD/Chitinase" evidence="1">
    <location>
        <begin position="141"/>
        <end position="229"/>
    </location>
</feature>
<dbReference type="InterPro" id="IPR015943">
    <property type="entry name" value="WD40/YVTN_repeat-like_dom_sf"/>
</dbReference>
<dbReference type="Gene3D" id="2.130.10.10">
    <property type="entry name" value="YVTN repeat-like/Quinoprotein amine dehydrogenase"/>
    <property type="match status" value="1"/>
</dbReference>
<dbReference type="InterPro" id="IPR013783">
    <property type="entry name" value="Ig-like_fold"/>
</dbReference>
<dbReference type="RefSeq" id="WP_139304870.1">
    <property type="nucleotide sequence ID" value="NZ_FNQO01000002.1"/>
</dbReference>
<dbReference type="SUPFAM" id="SSF49299">
    <property type="entry name" value="PKD domain"/>
    <property type="match status" value="1"/>
</dbReference>
<dbReference type="STRING" id="658218.SAMN05216562_2301"/>
<dbReference type="OrthoDB" id="5702412at2"/>
<dbReference type="GO" id="GO:0031410">
    <property type="term" value="C:cytoplasmic vesicle"/>
    <property type="evidence" value="ECO:0007669"/>
    <property type="project" value="TreeGrafter"/>
</dbReference>
<dbReference type="PROSITE" id="PS51257">
    <property type="entry name" value="PROKAR_LIPOPROTEIN"/>
    <property type="match status" value="1"/>
</dbReference>
<organism evidence="2 3">
    <name type="scientific">Microbulbifer marinus</name>
    <dbReference type="NCBI Taxonomy" id="658218"/>
    <lineage>
        <taxon>Bacteria</taxon>
        <taxon>Pseudomonadati</taxon>
        <taxon>Pseudomonadota</taxon>
        <taxon>Gammaproteobacteria</taxon>
        <taxon>Cellvibrionales</taxon>
        <taxon>Microbulbiferaceae</taxon>
        <taxon>Microbulbifer</taxon>
    </lineage>
</organism>
<proteinExistence type="predicted"/>
<evidence type="ECO:0000313" key="2">
    <source>
        <dbReference type="EMBL" id="SEA21080.1"/>
    </source>
</evidence>
<evidence type="ECO:0000313" key="3">
    <source>
        <dbReference type="Proteomes" id="UP000198658"/>
    </source>
</evidence>
<dbReference type="EMBL" id="FNQO01000002">
    <property type="protein sequence ID" value="SEA21080.1"/>
    <property type="molecule type" value="Genomic_DNA"/>
</dbReference>
<dbReference type="SMART" id="SM00089">
    <property type="entry name" value="PKD"/>
    <property type="match status" value="2"/>
</dbReference>
<name>A0A1H3ZBQ5_9GAMM</name>
<accession>A0A1H3ZBQ5</accession>
<dbReference type="SUPFAM" id="SSF69304">
    <property type="entry name" value="Tricorn protease N-terminal domain"/>
    <property type="match status" value="1"/>
</dbReference>
<dbReference type="Proteomes" id="UP000198658">
    <property type="component" value="Unassembled WGS sequence"/>
</dbReference>
<keyword evidence="3" id="KW-1185">Reference proteome</keyword>
<dbReference type="SUPFAM" id="SSF63825">
    <property type="entry name" value="YWTD domain"/>
    <property type="match status" value="1"/>
</dbReference>
<dbReference type="InterPro" id="IPR022409">
    <property type="entry name" value="PKD/Chitinase_dom"/>
</dbReference>
<reference evidence="3" key="1">
    <citation type="submission" date="2016-10" db="EMBL/GenBank/DDBJ databases">
        <authorList>
            <person name="Varghese N."/>
            <person name="Submissions S."/>
        </authorList>
    </citation>
    <scope>NUCLEOTIDE SEQUENCE [LARGE SCALE GENOMIC DNA]</scope>
    <source>
        <strain evidence="3">CGMCC 1.10657</strain>
    </source>
</reference>